<protein>
    <recommendedName>
        <fullName evidence="10">Ctl transporter</fullName>
    </recommendedName>
</protein>
<comment type="similarity">
    <text evidence="2">Belongs to the CTL (choline transporter-like) family.</text>
</comment>
<feature type="transmembrane region" description="Helical" evidence="7">
    <location>
        <begin position="549"/>
        <end position="568"/>
    </location>
</feature>
<sequence>SSWSPKTPRNVAQLECQAKKIKQFIQSPPIPTNQALNQLVKGCQLAILAQENTALRAANEKRKRKRERGHAYIAQEGILTAEEGLARAQAAQQATQGVVEDSNHPARKRRPSTCSKYASRFLAQSQSRIAFGPDNNERQGSDRHNRRFNQPSGSLRNPASRSYLHRAIGNPYSSHIPHFPFSSKASIQHAPLFYSAADEFREEDDEQEHEREIADFYALQRSRRHFDSRHLEESSEVDDDGKHSENSIDASGSNHSNHGRSGGIKSSWRAGRSSDATPVLGGKPFERLDEADENEADNRGSTGASSLGKDRMVDVGLEDTLRSDMVNVQRDSARDDFADNDPPPAVQQFRKQPDIAGDHFQTSSSFLPKETDKHTLLEHPRPPSSTGSSVPASMTHHPVSEPPQHDAFWGSLFLISLVGMFATAFLIYLHTSLPEVPLVLYTFALFPFIASFGGAWHGQSIQDKAMRWGSLVPAIIASIWVYSVIQGRFATEKAISILEFSCRILASNPALLALGFITLAVITSWTWVWILMFTRVFLGGHISATKHMFIINAGSWWLAVYFILVYLWSLGVISGIQRTVTAATVSQWYFHRLSIPAPSPRQIVQAALIHSVSTLFGTICLSTLLALLIRLPLIVLPRRLSSFLSLAAYSCVPTPISALTSPLSLTYSAIHSLPLGISARSLSQMTFLAPSTAATSLHPTSFSSNPRRNTNGHSNSSLLPYRLAKLFLHAMRFTMSLCLGFGGWVSTARGLQLATTGTGAGTNSTIRGSLYAYVVGLIAGAIGWGVLGAMEGVLTGVVDAAVVCWASEVGSERREARYCREAGWLFGGERNRGRGRESEDDYDV</sequence>
<name>A0A1J9QLY2_9EURO</name>
<accession>A0A1J9QLY2</accession>
<dbReference type="PANTHER" id="PTHR12385">
    <property type="entry name" value="CHOLINE TRANSPORTER-LIKE (SLC FAMILY 44)"/>
    <property type="match status" value="1"/>
</dbReference>
<evidence type="ECO:0000256" key="5">
    <source>
        <dbReference type="ARBA" id="ARBA00023136"/>
    </source>
</evidence>
<dbReference type="EMBL" id="LGTZ01002233">
    <property type="protein sequence ID" value="OJD16900.1"/>
    <property type="molecule type" value="Genomic_DNA"/>
</dbReference>
<feature type="region of interest" description="Disordered" evidence="6">
    <location>
        <begin position="229"/>
        <end position="354"/>
    </location>
</feature>
<keyword evidence="3 7" id="KW-0812">Transmembrane</keyword>
<comment type="caution">
    <text evidence="8">The sequence shown here is derived from an EMBL/GenBank/DDBJ whole genome shotgun (WGS) entry which is preliminary data.</text>
</comment>
<dbReference type="PANTHER" id="PTHR12385:SF88">
    <property type="entry name" value="CHOLINE TRANSPORTER-LIKE PROTEIN CTL1"/>
    <property type="match status" value="1"/>
</dbReference>
<evidence type="ECO:0000256" key="4">
    <source>
        <dbReference type="ARBA" id="ARBA00022989"/>
    </source>
</evidence>
<evidence type="ECO:0000256" key="3">
    <source>
        <dbReference type="ARBA" id="ARBA00022692"/>
    </source>
</evidence>
<dbReference type="VEuPathDB" id="FungiDB:ACJ73_08842"/>
<feature type="transmembrane region" description="Helical" evidence="7">
    <location>
        <begin position="603"/>
        <end position="629"/>
    </location>
</feature>
<evidence type="ECO:0000256" key="7">
    <source>
        <dbReference type="SAM" id="Phobius"/>
    </source>
</evidence>
<dbReference type="GO" id="GO:0005886">
    <property type="term" value="C:plasma membrane"/>
    <property type="evidence" value="ECO:0007669"/>
    <property type="project" value="TreeGrafter"/>
</dbReference>
<evidence type="ECO:0000256" key="2">
    <source>
        <dbReference type="ARBA" id="ARBA00007168"/>
    </source>
</evidence>
<feature type="transmembrane region" description="Helical" evidence="7">
    <location>
        <begin position="436"/>
        <end position="456"/>
    </location>
</feature>
<feature type="transmembrane region" description="Helical" evidence="7">
    <location>
        <begin position="468"/>
        <end position="490"/>
    </location>
</feature>
<evidence type="ECO:0000256" key="6">
    <source>
        <dbReference type="SAM" id="MobiDB-lite"/>
    </source>
</evidence>
<evidence type="ECO:0000313" key="9">
    <source>
        <dbReference type="Proteomes" id="UP000242791"/>
    </source>
</evidence>
<feature type="transmembrane region" description="Helical" evidence="7">
    <location>
        <begin position="407"/>
        <end position="430"/>
    </location>
</feature>
<dbReference type="Pfam" id="PF04515">
    <property type="entry name" value="Choline_transpo"/>
    <property type="match status" value="1"/>
</dbReference>
<keyword evidence="5 7" id="KW-0472">Membrane</keyword>
<feature type="compositionally biased region" description="Basic and acidic residues" evidence="6">
    <location>
        <begin position="371"/>
        <end position="381"/>
    </location>
</feature>
<dbReference type="OrthoDB" id="420519at2759"/>
<dbReference type="AlphaFoldDB" id="A0A1J9QLY2"/>
<dbReference type="STRING" id="1658174.A0A1J9QLY2"/>
<feature type="non-terminal residue" evidence="8">
    <location>
        <position position="1"/>
    </location>
</feature>
<feature type="region of interest" description="Disordered" evidence="6">
    <location>
        <begin position="92"/>
        <end position="114"/>
    </location>
</feature>
<keyword evidence="4 7" id="KW-1133">Transmembrane helix</keyword>
<feature type="compositionally biased region" description="Polar residues" evidence="6">
    <location>
        <begin position="148"/>
        <end position="159"/>
    </location>
</feature>
<feature type="transmembrane region" description="Helical" evidence="7">
    <location>
        <begin position="770"/>
        <end position="787"/>
    </location>
</feature>
<feature type="region of interest" description="Disordered" evidence="6">
    <location>
        <begin position="371"/>
        <end position="399"/>
    </location>
</feature>
<gene>
    <name evidence="8" type="ORF">ACJ73_08842</name>
</gene>
<dbReference type="InterPro" id="IPR007603">
    <property type="entry name" value="Choline_transptr-like"/>
</dbReference>
<reference evidence="8 9" key="1">
    <citation type="submission" date="2015-08" db="EMBL/GenBank/DDBJ databases">
        <title>Emmonsia species relationships and genome sequence.</title>
        <authorList>
            <person name="Cuomo C.A."/>
            <person name="Schwartz I.S."/>
            <person name="Kenyon C."/>
            <person name="De Hoog G.S."/>
            <person name="Govender N.P."/>
            <person name="Botha A."/>
            <person name="Moreno L."/>
            <person name="De Vries M."/>
            <person name="Munoz J.F."/>
            <person name="Stielow J.B."/>
        </authorList>
    </citation>
    <scope>NUCLEOTIDE SEQUENCE [LARGE SCALE GENOMIC DNA]</scope>
    <source>
        <strain evidence="8 9">EI222</strain>
    </source>
</reference>
<feature type="transmembrane region" description="Helical" evidence="7">
    <location>
        <begin position="510"/>
        <end position="537"/>
    </location>
</feature>
<evidence type="ECO:0008006" key="10">
    <source>
        <dbReference type="Google" id="ProtNLM"/>
    </source>
</evidence>
<organism evidence="8 9">
    <name type="scientific">Blastomyces percursus</name>
    <dbReference type="NCBI Taxonomy" id="1658174"/>
    <lineage>
        <taxon>Eukaryota</taxon>
        <taxon>Fungi</taxon>
        <taxon>Dikarya</taxon>
        <taxon>Ascomycota</taxon>
        <taxon>Pezizomycotina</taxon>
        <taxon>Eurotiomycetes</taxon>
        <taxon>Eurotiomycetidae</taxon>
        <taxon>Onygenales</taxon>
        <taxon>Ajellomycetaceae</taxon>
        <taxon>Blastomyces</taxon>
    </lineage>
</organism>
<keyword evidence="9" id="KW-1185">Reference proteome</keyword>
<evidence type="ECO:0000313" key="8">
    <source>
        <dbReference type="EMBL" id="OJD16900.1"/>
    </source>
</evidence>
<dbReference type="GO" id="GO:0022857">
    <property type="term" value="F:transmembrane transporter activity"/>
    <property type="evidence" value="ECO:0007669"/>
    <property type="project" value="InterPro"/>
</dbReference>
<comment type="subcellular location">
    <subcellularLocation>
        <location evidence="1">Membrane</location>
        <topology evidence="1">Multi-pass membrane protein</topology>
    </subcellularLocation>
</comment>
<dbReference type="Proteomes" id="UP000242791">
    <property type="component" value="Unassembled WGS sequence"/>
</dbReference>
<feature type="transmembrane region" description="Helical" evidence="7">
    <location>
        <begin position="726"/>
        <end position="745"/>
    </location>
</feature>
<feature type="region of interest" description="Disordered" evidence="6">
    <location>
        <begin position="128"/>
        <end position="159"/>
    </location>
</feature>
<proteinExistence type="inferred from homology"/>
<evidence type="ECO:0000256" key="1">
    <source>
        <dbReference type="ARBA" id="ARBA00004141"/>
    </source>
</evidence>